<evidence type="ECO:0000256" key="8">
    <source>
        <dbReference type="ARBA" id="ARBA00023186"/>
    </source>
</evidence>
<dbReference type="RefSeq" id="WP_304544009.1">
    <property type="nucleotide sequence ID" value="NZ_JARPTC010000020.1"/>
</dbReference>
<evidence type="ECO:0000313" key="12">
    <source>
        <dbReference type="Proteomes" id="UP001172911"/>
    </source>
</evidence>
<dbReference type="InterPro" id="IPR010723">
    <property type="entry name" value="HemN_C"/>
</dbReference>
<dbReference type="PROSITE" id="PS50007">
    <property type="entry name" value="PIPLC_X_DOMAIN"/>
    <property type="match status" value="1"/>
</dbReference>
<dbReference type="AlphaFoldDB" id="A0AAW7ZFY5"/>
<dbReference type="GO" id="GO:0051539">
    <property type="term" value="F:4 iron, 4 sulfur cluster binding"/>
    <property type="evidence" value="ECO:0007669"/>
    <property type="project" value="UniProtKB-UniRule"/>
</dbReference>
<reference evidence="11" key="1">
    <citation type="journal article" date="2023" name="J. Hazard. Mater.">
        <title>Anaerobic biodegradation of pyrene and benzo[a]pyrene by a new sulfate-reducing Desulforamulus aquiferis strain DSA.</title>
        <authorList>
            <person name="Zhang Z."/>
            <person name="Sun J."/>
            <person name="Gong X."/>
            <person name="Wang C."/>
            <person name="Wang H."/>
        </authorList>
    </citation>
    <scope>NUCLEOTIDE SEQUENCE</scope>
    <source>
        <strain evidence="11">DSA</strain>
    </source>
</reference>
<keyword evidence="12" id="KW-1185">Reference proteome</keyword>
<keyword evidence="3 9" id="KW-0349">Heme</keyword>
<dbReference type="InterPro" id="IPR034505">
    <property type="entry name" value="Coproporphyrinogen-III_oxidase"/>
</dbReference>
<proteinExistence type="inferred from homology"/>
<dbReference type="SFLD" id="SFLDF00562">
    <property type="entry name" value="HemN-like__clustered_with_heat"/>
    <property type="match status" value="1"/>
</dbReference>
<dbReference type="GO" id="GO:0046872">
    <property type="term" value="F:metal ion binding"/>
    <property type="evidence" value="ECO:0007669"/>
    <property type="project" value="UniProtKB-UniRule"/>
</dbReference>
<dbReference type="NCBIfam" id="TIGR00539">
    <property type="entry name" value="hemN_rel"/>
    <property type="match status" value="1"/>
</dbReference>
<protein>
    <recommendedName>
        <fullName evidence="2 9">Heme chaperone HemW</fullName>
    </recommendedName>
</protein>
<evidence type="ECO:0000256" key="3">
    <source>
        <dbReference type="ARBA" id="ARBA00022617"/>
    </source>
</evidence>
<dbReference type="GO" id="GO:0006779">
    <property type="term" value="P:porphyrin-containing compound biosynthetic process"/>
    <property type="evidence" value="ECO:0007669"/>
    <property type="project" value="InterPro"/>
</dbReference>
<dbReference type="PANTHER" id="PTHR13932:SF5">
    <property type="entry name" value="RADICAL S-ADENOSYL METHIONINE DOMAIN-CONTAINING PROTEIN 1, MITOCHONDRIAL"/>
    <property type="match status" value="1"/>
</dbReference>
<keyword evidence="9" id="KW-0963">Cytoplasm</keyword>
<dbReference type="Gene3D" id="3.20.20.70">
    <property type="entry name" value="Aldolase class I"/>
    <property type="match status" value="1"/>
</dbReference>
<dbReference type="InterPro" id="IPR006638">
    <property type="entry name" value="Elp3/MiaA/NifB-like_rSAM"/>
</dbReference>
<comment type="caution">
    <text evidence="11">The sequence shown here is derived from an EMBL/GenBank/DDBJ whole genome shotgun (WGS) entry which is preliminary data.</text>
</comment>
<dbReference type="GO" id="GO:0004109">
    <property type="term" value="F:coproporphyrinogen oxidase activity"/>
    <property type="evidence" value="ECO:0007669"/>
    <property type="project" value="InterPro"/>
</dbReference>
<comment type="subcellular location">
    <subcellularLocation>
        <location evidence="9">Cytoplasm</location>
    </subcellularLocation>
</comment>
<organism evidence="11 12">
    <name type="scientific">Desulforamulus aquiferis</name>
    <dbReference type="NCBI Taxonomy" id="1397668"/>
    <lineage>
        <taxon>Bacteria</taxon>
        <taxon>Bacillati</taxon>
        <taxon>Bacillota</taxon>
        <taxon>Clostridia</taxon>
        <taxon>Eubacteriales</taxon>
        <taxon>Peptococcaceae</taxon>
        <taxon>Desulforamulus</taxon>
    </lineage>
</organism>
<evidence type="ECO:0000256" key="4">
    <source>
        <dbReference type="ARBA" id="ARBA00022691"/>
    </source>
</evidence>
<evidence type="ECO:0000256" key="2">
    <source>
        <dbReference type="ARBA" id="ARBA00017228"/>
    </source>
</evidence>
<keyword evidence="6 9" id="KW-0408">Iron</keyword>
<evidence type="ECO:0000259" key="10">
    <source>
        <dbReference type="PROSITE" id="PS51918"/>
    </source>
</evidence>
<dbReference type="PROSITE" id="PS51918">
    <property type="entry name" value="RADICAL_SAM"/>
    <property type="match status" value="1"/>
</dbReference>
<keyword evidence="4 9" id="KW-0949">S-adenosyl-L-methionine</keyword>
<name>A0AAW7ZFY5_9FIRM</name>
<evidence type="ECO:0000256" key="9">
    <source>
        <dbReference type="RuleBase" id="RU364116"/>
    </source>
</evidence>
<accession>A0AAW7ZFY5</accession>
<dbReference type="SFLD" id="SFLDG01065">
    <property type="entry name" value="anaerobic_coproporphyrinogen-I"/>
    <property type="match status" value="1"/>
</dbReference>
<dbReference type="EMBL" id="JARPTC010000020">
    <property type="protein sequence ID" value="MDO7788244.1"/>
    <property type="molecule type" value="Genomic_DNA"/>
</dbReference>
<comment type="function">
    <text evidence="9">Probably acts as a heme chaperone, transferring heme to an unknown acceptor. Binds one molecule of heme per monomer, possibly covalently. Binds 1 [4Fe-4S] cluster. The cluster is coordinated with 3 cysteines and an exchangeable S-adenosyl-L-methionine.</text>
</comment>
<dbReference type="GO" id="GO:0005737">
    <property type="term" value="C:cytoplasm"/>
    <property type="evidence" value="ECO:0007669"/>
    <property type="project" value="UniProtKB-SubCell"/>
</dbReference>
<dbReference type="SFLD" id="SFLDF00288">
    <property type="entry name" value="HemN-like__clustered_with_nucl"/>
    <property type="match status" value="1"/>
</dbReference>
<dbReference type="Pfam" id="PF06969">
    <property type="entry name" value="HemN_C"/>
    <property type="match status" value="1"/>
</dbReference>
<dbReference type="InterPro" id="IPR007197">
    <property type="entry name" value="rSAM"/>
</dbReference>
<evidence type="ECO:0000256" key="5">
    <source>
        <dbReference type="ARBA" id="ARBA00022723"/>
    </source>
</evidence>
<dbReference type="SFLD" id="SFLDS00029">
    <property type="entry name" value="Radical_SAM"/>
    <property type="match status" value="1"/>
</dbReference>
<dbReference type="Proteomes" id="UP001172911">
    <property type="component" value="Unassembled WGS sequence"/>
</dbReference>
<dbReference type="InterPro" id="IPR013785">
    <property type="entry name" value="Aldolase_TIM"/>
</dbReference>
<evidence type="ECO:0000313" key="11">
    <source>
        <dbReference type="EMBL" id="MDO7788244.1"/>
    </source>
</evidence>
<dbReference type="SMART" id="SM00729">
    <property type="entry name" value="Elp3"/>
    <property type="match status" value="1"/>
</dbReference>
<keyword evidence="8 9" id="KW-0143">Chaperone</keyword>
<evidence type="ECO:0000256" key="1">
    <source>
        <dbReference type="ARBA" id="ARBA00006100"/>
    </source>
</evidence>
<keyword evidence="5 9" id="KW-0479">Metal-binding</keyword>
<dbReference type="InterPro" id="IPR058240">
    <property type="entry name" value="rSAM_sf"/>
</dbReference>
<dbReference type="CDD" id="cd01335">
    <property type="entry name" value="Radical_SAM"/>
    <property type="match status" value="1"/>
</dbReference>
<reference evidence="11" key="2">
    <citation type="submission" date="2023-03" db="EMBL/GenBank/DDBJ databases">
        <authorList>
            <person name="Zhang Z."/>
        </authorList>
    </citation>
    <scope>NUCLEOTIDE SEQUENCE</scope>
    <source>
        <strain evidence="11">DSA</strain>
    </source>
</reference>
<dbReference type="PANTHER" id="PTHR13932">
    <property type="entry name" value="COPROPORPHYRINIGEN III OXIDASE"/>
    <property type="match status" value="1"/>
</dbReference>
<gene>
    <name evidence="11" type="primary">hemW</name>
    <name evidence="11" type="ORF">P6N53_13515</name>
</gene>
<evidence type="ECO:0000256" key="7">
    <source>
        <dbReference type="ARBA" id="ARBA00023014"/>
    </source>
</evidence>
<keyword evidence="9" id="KW-0004">4Fe-4S</keyword>
<keyword evidence="7 9" id="KW-0411">Iron-sulfur</keyword>
<dbReference type="InterPro" id="IPR004559">
    <property type="entry name" value="HemW-like"/>
</dbReference>
<evidence type="ECO:0000256" key="6">
    <source>
        <dbReference type="ARBA" id="ARBA00023004"/>
    </source>
</evidence>
<comment type="similarity">
    <text evidence="1">Belongs to the anaerobic coproporphyrinogen-III oxidase family. HemW subfamily.</text>
</comment>
<dbReference type="SUPFAM" id="SSF102114">
    <property type="entry name" value="Radical SAM enzymes"/>
    <property type="match status" value="1"/>
</dbReference>
<dbReference type="Pfam" id="PF04055">
    <property type="entry name" value="Radical_SAM"/>
    <property type="match status" value="1"/>
</dbReference>
<feature type="domain" description="Radical SAM core" evidence="10">
    <location>
        <begin position="1"/>
        <end position="235"/>
    </location>
</feature>
<sequence>MAIGLYIHVPFCLRKCLYCDFVSYPLNREQADTYLDSLIKEINFYSETLCPENKKIATIFVGGGTPTCLMPGYLERILEQIHRAFDIVSQAEISIEANPGTVDFEKLKGLKEAGYNRLSLGVQSTHQDLLRSIGRIHSFREAEQAVEFARRAGFNNLNLDLIFGLPGQTLEQWRRTLEVVAAWRPEHLSCYGLQLEEGTPLADAVDAGKTKVCPEELELEMYLLGIKTLSTLGYGQYEISNFARPNFLCQHNLIYWHNNNYLGLGPAAHSFMDGTRFSNVSSLEEYTRLLFSGRRPIEESRTLGREEQMGDTIFLGLRLTEGLELNAFKTRFGVCVSEVFGKQIKKLQQEGLVELHKGILKLTDKGVPVANRVFCEFV</sequence>